<dbReference type="KEGG" id="smax:FJR03_08445"/>
<dbReference type="RefSeq" id="WP_193113085.1">
    <property type="nucleotide sequence ID" value="NZ_CP041165.1"/>
</dbReference>
<accession>A0A7M1AWS3</accession>
<dbReference type="AlphaFoldDB" id="A0A7M1AWS3"/>
<dbReference type="EMBL" id="CP041165">
    <property type="protein sequence ID" value="QOP41766.1"/>
    <property type="molecule type" value="Genomic_DNA"/>
</dbReference>
<reference evidence="1 2" key="1">
    <citation type="submission" date="2019-06" db="EMBL/GenBank/DDBJ databases">
        <title>Sulfurimonas gotlandica sp. nov., a chemoautotrophic and psychrotolerant epsilonproteobacterium isolated from a pelagic redoxcline, and an emended description of the genus Sulfurimonas.</title>
        <authorList>
            <person name="Wang S."/>
            <person name="Jiang L."/>
            <person name="Shao Z."/>
        </authorList>
    </citation>
    <scope>NUCLEOTIDE SEQUENCE [LARGE SCALE GENOMIC DNA]</scope>
    <source>
        <strain evidence="1 2">B2</strain>
    </source>
</reference>
<name>A0A7M1AWS3_9BACT</name>
<protein>
    <submittedName>
        <fullName evidence="1">Molybdopterin biosynthesis protein MoeB</fullName>
    </submittedName>
</protein>
<organism evidence="1 2">
    <name type="scientific">Sulfurimonas marina</name>
    <dbReference type="NCBI Taxonomy" id="2590551"/>
    <lineage>
        <taxon>Bacteria</taxon>
        <taxon>Pseudomonadati</taxon>
        <taxon>Campylobacterota</taxon>
        <taxon>Epsilonproteobacteria</taxon>
        <taxon>Campylobacterales</taxon>
        <taxon>Sulfurimonadaceae</taxon>
        <taxon>Sulfurimonas</taxon>
    </lineage>
</organism>
<evidence type="ECO:0000313" key="2">
    <source>
        <dbReference type="Proteomes" id="UP000593910"/>
    </source>
</evidence>
<dbReference type="Proteomes" id="UP000593910">
    <property type="component" value="Chromosome"/>
</dbReference>
<keyword evidence="2" id="KW-1185">Reference proteome</keyword>
<proteinExistence type="predicted"/>
<evidence type="ECO:0000313" key="1">
    <source>
        <dbReference type="EMBL" id="QOP41766.1"/>
    </source>
</evidence>
<sequence>MFDSNNNFLYGKDDQCNALLMATRCHSFLLDSDENEHSSNIARSCYNCTYRKWTRESFICVIKNAENI</sequence>
<gene>
    <name evidence="1" type="ORF">FJR03_08445</name>
</gene>